<dbReference type="RefSeq" id="WP_214385649.1">
    <property type="nucleotide sequence ID" value="NZ_JAFLWW010000001.1"/>
</dbReference>
<sequence>MEAILKKVLLDCFDDDIERDIVRSLFRGFEKELNKVVREWSLRHDKLVTQVDQLIAERDFFRSQFEQVTKTGEHAE</sequence>
<keyword evidence="2" id="KW-1185">Reference proteome</keyword>
<evidence type="ECO:0000313" key="2">
    <source>
        <dbReference type="Proteomes" id="UP001138921"/>
    </source>
</evidence>
<organism evidence="1 2">
    <name type="scientific">Aminobacter anthyllidis</name>
    <dbReference type="NCBI Taxonomy" id="1035067"/>
    <lineage>
        <taxon>Bacteria</taxon>
        <taxon>Pseudomonadati</taxon>
        <taxon>Pseudomonadota</taxon>
        <taxon>Alphaproteobacteria</taxon>
        <taxon>Hyphomicrobiales</taxon>
        <taxon>Phyllobacteriaceae</taxon>
        <taxon>Aminobacter</taxon>
    </lineage>
</organism>
<comment type="caution">
    <text evidence="1">The sequence shown here is derived from an EMBL/GenBank/DDBJ whole genome shotgun (WGS) entry which is preliminary data.</text>
</comment>
<dbReference type="Proteomes" id="UP001138921">
    <property type="component" value="Unassembled WGS sequence"/>
</dbReference>
<reference evidence="1" key="1">
    <citation type="journal article" date="2021" name="Microorganisms">
        <title>Phylogenomic Reconstruction and Metabolic Potential of the Genus Aminobacter.</title>
        <authorList>
            <person name="Artuso I."/>
            <person name="Turrini P."/>
            <person name="Pirolo M."/>
            <person name="Lugli G.A."/>
            <person name="Ventura M."/>
            <person name="Visca P."/>
        </authorList>
    </citation>
    <scope>NUCLEOTIDE SEQUENCE</scope>
    <source>
        <strain evidence="1">LMG 26462</strain>
    </source>
</reference>
<reference evidence="1" key="2">
    <citation type="submission" date="2021-03" db="EMBL/GenBank/DDBJ databases">
        <authorList>
            <person name="Artuso I."/>
            <person name="Turrini P."/>
            <person name="Pirolo M."/>
            <person name="Lugli G.A."/>
            <person name="Ventura M."/>
            <person name="Visca P."/>
        </authorList>
    </citation>
    <scope>NUCLEOTIDE SEQUENCE</scope>
    <source>
        <strain evidence="1">LMG 26462</strain>
    </source>
</reference>
<dbReference type="EMBL" id="JAFLWW010000001">
    <property type="protein sequence ID" value="MBT1154436.1"/>
    <property type="molecule type" value="Genomic_DNA"/>
</dbReference>
<protein>
    <submittedName>
        <fullName evidence="1">Uncharacterized protein</fullName>
    </submittedName>
</protein>
<proteinExistence type="predicted"/>
<accession>A0A9X1A7D5</accession>
<evidence type="ECO:0000313" key="1">
    <source>
        <dbReference type="EMBL" id="MBT1154436.1"/>
    </source>
</evidence>
<dbReference type="AlphaFoldDB" id="A0A9X1A7D5"/>
<gene>
    <name evidence="1" type="ORF">J1C56_02405</name>
</gene>
<name>A0A9X1A7D5_9HYPH</name>